<dbReference type="SUPFAM" id="SSF52047">
    <property type="entry name" value="RNI-like"/>
    <property type="match status" value="1"/>
</dbReference>
<evidence type="ECO:0000313" key="1">
    <source>
        <dbReference type="EMBL" id="KAF9891582.1"/>
    </source>
</evidence>
<dbReference type="AlphaFoldDB" id="A0AAD4GW71"/>
<reference evidence="1" key="1">
    <citation type="journal article" date="2019" name="Beilstein J. Org. Chem.">
        <title>Nanangenines: drimane sesquiterpenoids as the dominant metabolite cohort of a novel Australian fungus, Aspergillus nanangensis.</title>
        <authorList>
            <person name="Lacey H.J."/>
            <person name="Gilchrist C.L.M."/>
            <person name="Crombie A."/>
            <person name="Kalaitzis J.A."/>
            <person name="Vuong D."/>
            <person name="Rutledge P.J."/>
            <person name="Turner P."/>
            <person name="Pitt J.I."/>
            <person name="Lacey E."/>
            <person name="Chooi Y.H."/>
            <person name="Piggott A.M."/>
        </authorList>
    </citation>
    <scope>NUCLEOTIDE SEQUENCE</scope>
    <source>
        <strain evidence="1">MST-FP2251</strain>
    </source>
</reference>
<name>A0AAD4GW71_ASPNN</name>
<reference evidence="1" key="2">
    <citation type="submission" date="2020-02" db="EMBL/GenBank/DDBJ databases">
        <authorList>
            <person name="Gilchrist C.L.M."/>
            <person name="Chooi Y.-H."/>
        </authorList>
    </citation>
    <scope>NUCLEOTIDE SEQUENCE</scope>
    <source>
        <strain evidence="1">MST-FP2251</strain>
    </source>
</reference>
<evidence type="ECO:0008006" key="3">
    <source>
        <dbReference type="Google" id="ProtNLM"/>
    </source>
</evidence>
<organism evidence="1 2">
    <name type="scientific">Aspergillus nanangensis</name>
    <dbReference type="NCBI Taxonomy" id="2582783"/>
    <lineage>
        <taxon>Eukaryota</taxon>
        <taxon>Fungi</taxon>
        <taxon>Dikarya</taxon>
        <taxon>Ascomycota</taxon>
        <taxon>Pezizomycotina</taxon>
        <taxon>Eurotiomycetes</taxon>
        <taxon>Eurotiomycetidae</taxon>
        <taxon>Eurotiales</taxon>
        <taxon>Aspergillaceae</taxon>
        <taxon>Aspergillus</taxon>
        <taxon>Aspergillus subgen. Circumdati</taxon>
    </lineage>
</organism>
<dbReference type="EMBL" id="VCAU01000017">
    <property type="protein sequence ID" value="KAF9891582.1"/>
    <property type="molecule type" value="Genomic_DNA"/>
</dbReference>
<gene>
    <name evidence="1" type="ORF">FE257_003593</name>
</gene>
<comment type="caution">
    <text evidence="1">The sequence shown here is derived from an EMBL/GenBank/DDBJ whole genome shotgun (WGS) entry which is preliminary data.</text>
</comment>
<dbReference type="SUPFAM" id="SSF81383">
    <property type="entry name" value="F-box domain"/>
    <property type="match status" value="1"/>
</dbReference>
<proteinExistence type="predicted"/>
<dbReference type="Proteomes" id="UP001194746">
    <property type="component" value="Unassembled WGS sequence"/>
</dbReference>
<accession>A0AAD4GW71</accession>
<sequence>MTWPHVPQEILEEILGHLDLASIRYLRLANKTLSETCFGPYFTPALQHLYPCLTESRLISLKALPSRSRVLKFVRDLTVRGMCLHTPVEKEPSLDEEAKVLRYICINPTHARLNSDYFDASVTDQSLAKILTAHDSQSQNNLLKDLISVFQHTAQIQYLTYFAAVQSRLALSKLSLYTKSPGCSTSCSDLATIADLGSGDLGKSVHTLELRISTETVRPEDEESLAALARFLQLFPNIRQLDIHFERTRDTDVRSIERMWEAVAQHVFLGELRRCFLCGFQFRNVTPLMRFIRKHQATIERLNLRYNDLLSGDWAELVNPLLNDSFFPQLQAARFMYLSDEHNLWMRNERILARRADGSLELRGKNLLDE</sequence>
<keyword evidence="2" id="KW-1185">Reference proteome</keyword>
<evidence type="ECO:0000313" key="2">
    <source>
        <dbReference type="Proteomes" id="UP001194746"/>
    </source>
</evidence>
<protein>
    <recommendedName>
        <fullName evidence="3">F-box domain-containing protein</fullName>
    </recommendedName>
</protein>
<dbReference type="InterPro" id="IPR036047">
    <property type="entry name" value="F-box-like_dom_sf"/>
</dbReference>